<dbReference type="GO" id="GO:0008883">
    <property type="term" value="F:glutamyl-tRNA reductase activity"/>
    <property type="evidence" value="ECO:0007669"/>
    <property type="project" value="InterPro"/>
</dbReference>
<proteinExistence type="inferred from homology"/>
<dbReference type="NCBIfam" id="TIGR01035">
    <property type="entry name" value="hemA"/>
    <property type="match status" value="1"/>
</dbReference>
<dbReference type="AlphaFoldDB" id="A0A382C577"/>
<dbReference type="InterPro" id="IPR036343">
    <property type="entry name" value="GluRdtase_N_sf"/>
</dbReference>
<evidence type="ECO:0000313" key="7">
    <source>
        <dbReference type="EMBL" id="SVB21190.1"/>
    </source>
</evidence>
<dbReference type="EMBL" id="UINC01032851">
    <property type="protein sequence ID" value="SVB21190.1"/>
    <property type="molecule type" value="Genomic_DNA"/>
</dbReference>
<feature type="domain" description="Glutamyl-tRNA reductase N-terminal" evidence="6">
    <location>
        <begin position="14"/>
        <end position="163"/>
    </location>
</feature>
<evidence type="ECO:0000259" key="5">
    <source>
        <dbReference type="Pfam" id="PF01488"/>
    </source>
</evidence>
<keyword evidence="3" id="KW-0627">Porphyrin biosynthesis</keyword>
<evidence type="ECO:0008006" key="8">
    <source>
        <dbReference type="Google" id="ProtNLM"/>
    </source>
</evidence>
<evidence type="ECO:0000259" key="6">
    <source>
        <dbReference type="Pfam" id="PF05201"/>
    </source>
</evidence>
<keyword evidence="2" id="KW-0560">Oxidoreductase</keyword>
<evidence type="ECO:0000256" key="2">
    <source>
        <dbReference type="ARBA" id="ARBA00023002"/>
    </source>
</evidence>
<dbReference type="InterPro" id="IPR000343">
    <property type="entry name" value="4pyrrol_synth_GluRdtase"/>
</dbReference>
<dbReference type="Gene3D" id="3.30.460.30">
    <property type="entry name" value="Glutamyl-tRNA reductase, N-terminal domain"/>
    <property type="match status" value="1"/>
</dbReference>
<protein>
    <recommendedName>
        <fullName evidence="8">Glutamyl-tRNA reductase</fullName>
    </recommendedName>
</protein>
<organism evidence="7">
    <name type="scientific">marine metagenome</name>
    <dbReference type="NCBI Taxonomy" id="408172"/>
    <lineage>
        <taxon>unclassified sequences</taxon>
        <taxon>metagenomes</taxon>
        <taxon>ecological metagenomes</taxon>
    </lineage>
</organism>
<dbReference type="GO" id="GO:0050661">
    <property type="term" value="F:NADP binding"/>
    <property type="evidence" value="ECO:0007669"/>
    <property type="project" value="InterPro"/>
</dbReference>
<keyword evidence="1" id="KW-0521">NADP</keyword>
<dbReference type="InterPro" id="IPR015895">
    <property type="entry name" value="4pyrrol_synth_GluRdtase_N"/>
</dbReference>
<dbReference type="GO" id="GO:0019353">
    <property type="term" value="P:protoporphyrinogen IX biosynthetic process from glutamate"/>
    <property type="evidence" value="ECO:0007669"/>
    <property type="project" value="TreeGrafter"/>
</dbReference>
<feature type="domain" description="Quinate/shikimate 5-dehydrogenase/glutamyl-tRNA reductase" evidence="5">
    <location>
        <begin position="179"/>
        <end position="313"/>
    </location>
</feature>
<evidence type="ECO:0000256" key="4">
    <source>
        <dbReference type="ARBA" id="ARBA00023444"/>
    </source>
</evidence>
<dbReference type="InterPro" id="IPR036291">
    <property type="entry name" value="NAD(P)-bd_dom_sf"/>
</dbReference>
<dbReference type="Pfam" id="PF05201">
    <property type="entry name" value="GlutR_N"/>
    <property type="match status" value="1"/>
</dbReference>
<dbReference type="PIRSF" id="PIRSF000445">
    <property type="entry name" value="4pyrrol_synth_GluRdtase"/>
    <property type="match status" value="1"/>
</dbReference>
<dbReference type="PANTHER" id="PTHR43013">
    <property type="entry name" value="GLUTAMYL-TRNA REDUCTASE"/>
    <property type="match status" value="1"/>
</dbReference>
<evidence type="ECO:0000256" key="3">
    <source>
        <dbReference type="ARBA" id="ARBA00023244"/>
    </source>
</evidence>
<sequence>MVNKIIYKKYFLVVGANHRSSTMLFRDKLAIKDRQLTNVYDRLLDAGIRQSFVLSTKDRTEIYAFHDPLTNPASEIIKLLSSHAGVGRGEIEAQTYVFTSGEAFRHLLAVCCALDSLVIGDPRVSNILNTSYNAAKHAGKTGVELDLLFEEAFTTSKRVFRETEISRRPVSIPAATVQVARDLHGDLSHCSGLLIGAGEMGEMLATSLLSAGLAHLVVTHPTLTKADSIGQNLNCHVGRMEELPVLLAKSDIVLTSMNTRRFTLTRDTIKSASTIRRRKPILIIDTGVPGDVDYAAVELEDAFLYTLDDLEKVTREGVKTREVETNKAWKIVEDEVTNIFTEQEKLVSDNKGLMSNDFIEGLRQKALAEALGDADKATQLFFQSLKQYEKATKALPGVEPNDLDK</sequence>
<evidence type="ECO:0000256" key="1">
    <source>
        <dbReference type="ARBA" id="ARBA00022857"/>
    </source>
</evidence>
<dbReference type="PANTHER" id="PTHR43013:SF1">
    <property type="entry name" value="GLUTAMYL-TRNA REDUCTASE"/>
    <property type="match status" value="1"/>
</dbReference>
<dbReference type="SUPFAM" id="SSF69742">
    <property type="entry name" value="Glutamyl tRNA-reductase catalytic, N-terminal domain"/>
    <property type="match status" value="1"/>
</dbReference>
<dbReference type="HAMAP" id="MF_00087">
    <property type="entry name" value="Glu_tRNA_reductase"/>
    <property type="match status" value="1"/>
</dbReference>
<accession>A0A382C577</accession>
<dbReference type="SUPFAM" id="SSF51735">
    <property type="entry name" value="NAD(P)-binding Rossmann-fold domains"/>
    <property type="match status" value="1"/>
</dbReference>
<dbReference type="Pfam" id="PF01488">
    <property type="entry name" value="Shikimate_DH"/>
    <property type="match status" value="1"/>
</dbReference>
<gene>
    <name evidence="7" type="ORF">METZ01_LOCUS174044</name>
</gene>
<comment type="pathway">
    <text evidence="4">Porphyrin-containing compound metabolism.</text>
</comment>
<dbReference type="Gene3D" id="3.40.50.720">
    <property type="entry name" value="NAD(P)-binding Rossmann-like Domain"/>
    <property type="match status" value="1"/>
</dbReference>
<dbReference type="InterPro" id="IPR006151">
    <property type="entry name" value="Shikm_DH/Glu-tRNA_Rdtase"/>
</dbReference>
<reference evidence="7" key="1">
    <citation type="submission" date="2018-05" db="EMBL/GenBank/DDBJ databases">
        <authorList>
            <person name="Lanie J.A."/>
            <person name="Ng W.-L."/>
            <person name="Kazmierczak K.M."/>
            <person name="Andrzejewski T.M."/>
            <person name="Davidsen T.M."/>
            <person name="Wayne K.J."/>
            <person name="Tettelin H."/>
            <person name="Glass J.I."/>
            <person name="Rusch D."/>
            <person name="Podicherti R."/>
            <person name="Tsui H.-C.T."/>
            <person name="Winkler M.E."/>
        </authorList>
    </citation>
    <scope>NUCLEOTIDE SEQUENCE</scope>
</reference>
<name>A0A382C577_9ZZZZ</name>